<gene>
    <name evidence="1" type="ORF">C6Y45_08340</name>
</gene>
<accession>A0A2T4U6F9</accession>
<sequence length="64" mass="7548">MYEGNDRISLFIRTGNFFIIVLKPQGRLLQGKAPTEAKTNNLLYKKMCRNWKSLHEHLVMKAFH</sequence>
<dbReference type="Proteomes" id="UP000240509">
    <property type="component" value="Unassembled WGS sequence"/>
</dbReference>
<dbReference type="AlphaFoldDB" id="A0A2T4U6F9"/>
<evidence type="ECO:0000313" key="1">
    <source>
        <dbReference type="EMBL" id="PTL38979.1"/>
    </source>
</evidence>
<proteinExistence type="predicted"/>
<name>A0A2T4U6F9_9BACI</name>
<dbReference type="EMBL" id="PZJJ01000011">
    <property type="protein sequence ID" value="PTL38979.1"/>
    <property type="molecule type" value="Genomic_DNA"/>
</dbReference>
<evidence type="ECO:0000313" key="2">
    <source>
        <dbReference type="Proteomes" id="UP000240509"/>
    </source>
</evidence>
<organism evidence="1 2">
    <name type="scientific">Alkalicoccus saliphilus</name>
    <dbReference type="NCBI Taxonomy" id="200989"/>
    <lineage>
        <taxon>Bacteria</taxon>
        <taxon>Bacillati</taxon>
        <taxon>Bacillota</taxon>
        <taxon>Bacilli</taxon>
        <taxon>Bacillales</taxon>
        <taxon>Bacillaceae</taxon>
        <taxon>Alkalicoccus</taxon>
    </lineage>
</organism>
<reference evidence="1 2" key="1">
    <citation type="submission" date="2018-03" db="EMBL/GenBank/DDBJ databases">
        <title>Alkalicoccus saliphilus sp. nov., isolated from a mineral pool.</title>
        <authorList>
            <person name="Zhao B."/>
        </authorList>
    </citation>
    <scope>NUCLEOTIDE SEQUENCE [LARGE SCALE GENOMIC DNA]</scope>
    <source>
        <strain evidence="1 2">6AG</strain>
    </source>
</reference>
<keyword evidence="2" id="KW-1185">Reference proteome</keyword>
<protein>
    <submittedName>
        <fullName evidence="1">Uncharacterized protein</fullName>
    </submittedName>
</protein>
<comment type="caution">
    <text evidence="1">The sequence shown here is derived from an EMBL/GenBank/DDBJ whole genome shotgun (WGS) entry which is preliminary data.</text>
</comment>